<accession>A0ABV8LIY5</accession>
<dbReference type="Proteomes" id="UP001595816">
    <property type="component" value="Unassembled WGS sequence"/>
</dbReference>
<reference evidence="3" key="1">
    <citation type="journal article" date="2019" name="Int. J. Syst. Evol. Microbiol.">
        <title>The Global Catalogue of Microorganisms (GCM) 10K type strain sequencing project: providing services to taxonomists for standard genome sequencing and annotation.</title>
        <authorList>
            <consortium name="The Broad Institute Genomics Platform"/>
            <consortium name="The Broad Institute Genome Sequencing Center for Infectious Disease"/>
            <person name="Wu L."/>
            <person name="Ma J."/>
        </authorList>
    </citation>
    <scope>NUCLEOTIDE SEQUENCE [LARGE SCALE GENOMIC DNA]</scope>
    <source>
        <strain evidence="3">CGMCC 4.7289</strain>
    </source>
</reference>
<evidence type="ECO:0000313" key="3">
    <source>
        <dbReference type="Proteomes" id="UP001595816"/>
    </source>
</evidence>
<dbReference type="EMBL" id="JBHSAY010000005">
    <property type="protein sequence ID" value="MFC4130287.1"/>
    <property type="molecule type" value="Genomic_DNA"/>
</dbReference>
<proteinExistence type="predicted"/>
<evidence type="ECO:0000313" key="2">
    <source>
        <dbReference type="EMBL" id="MFC4130287.1"/>
    </source>
</evidence>
<protein>
    <submittedName>
        <fullName evidence="2">Hemerythrin domain-containing protein</fullName>
    </submittedName>
</protein>
<feature type="domain" description="Hemerythrin-like" evidence="1">
    <location>
        <begin position="11"/>
        <end position="118"/>
    </location>
</feature>
<dbReference type="Pfam" id="PF01814">
    <property type="entry name" value="Hemerythrin"/>
    <property type="match status" value="1"/>
</dbReference>
<keyword evidence="3" id="KW-1185">Reference proteome</keyword>
<dbReference type="InterPro" id="IPR009078">
    <property type="entry name" value="Ferritin-like_SF"/>
</dbReference>
<name>A0ABV8LIY5_9ACTN</name>
<dbReference type="SUPFAM" id="SSF47240">
    <property type="entry name" value="Ferritin-like"/>
    <property type="match status" value="1"/>
</dbReference>
<dbReference type="RefSeq" id="WP_253758164.1">
    <property type="nucleotide sequence ID" value="NZ_JAMZDZ010000001.1"/>
</dbReference>
<sequence>MPEYDRLLALSHQLADIHDRLREQLADLDTAADLTAHCLAFCDALTRHHSAEEAGAFPRIEADHPELRTVVAELRRDHELIVESLRKLAAAPTKLERDTLAALLETHFTYEERKLAAALDHLDPGLGPTLLGS</sequence>
<dbReference type="InterPro" id="IPR012312">
    <property type="entry name" value="Hemerythrin-like"/>
</dbReference>
<evidence type="ECO:0000259" key="1">
    <source>
        <dbReference type="Pfam" id="PF01814"/>
    </source>
</evidence>
<organism evidence="2 3">
    <name type="scientific">Hamadaea flava</name>
    <dbReference type="NCBI Taxonomy" id="1742688"/>
    <lineage>
        <taxon>Bacteria</taxon>
        <taxon>Bacillati</taxon>
        <taxon>Actinomycetota</taxon>
        <taxon>Actinomycetes</taxon>
        <taxon>Micromonosporales</taxon>
        <taxon>Micromonosporaceae</taxon>
        <taxon>Hamadaea</taxon>
    </lineage>
</organism>
<gene>
    <name evidence="2" type="ORF">ACFOZ4_06690</name>
</gene>
<comment type="caution">
    <text evidence="2">The sequence shown here is derived from an EMBL/GenBank/DDBJ whole genome shotgun (WGS) entry which is preliminary data.</text>
</comment>
<dbReference type="Gene3D" id="1.20.120.520">
    <property type="entry name" value="nmb1532 protein domain like"/>
    <property type="match status" value="1"/>
</dbReference>